<proteinExistence type="predicted"/>
<dbReference type="Proteomes" id="UP001550378">
    <property type="component" value="Unassembled WGS sequence"/>
</dbReference>
<dbReference type="RefSeq" id="WP_189898402.1">
    <property type="nucleotide sequence ID" value="NZ_JBEXZP010000191.1"/>
</dbReference>
<keyword evidence="3" id="KW-1185">Reference proteome</keyword>
<dbReference type="EMBL" id="JBEXZR010000010">
    <property type="protein sequence ID" value="MEU0708558.1"/>
    <property type="molecule type" value="Genomic_DNA"/>
</dbReference>
<feature type="region of interest" description="Disordered" evidence="1">
    <location>
        <begin position="33"/>
        <end position="57"/>
    </location>
</feature>
<reference evidence="2 3" key="1">
    <citation type="submission" date="2024-06" db="EMBL/GenBank/DDBJ databases">
        <title>The Natural Products Discovery Center: Release of the First 8490 Sequenced Strains for Exploring Actinobacteria Biosynthetic Diversity.</title>
        <authorList>
            <person name="Kalkreuter E."/>
            <person name="Kautsar S.A."/>
            <person name="Yang D."/>
            <person name="Bader C.D."/>
            <person name="Teijaro C.N."/>
            <person name="Fluegel L."/>
            <person name="Davis C.M."/>
            <person name="Simpson J.R."/>
            <person name="Lauterbach L."/>
            <person name="Steele A.D."/>
            <person name="Gui C."/>
            <person name="Meng S."/>
            <person name="Li G."/>
            <person name="Viehrig K."/>
            <person name="Ye F."/>
            <person name="Su P."/>
            <person name="Kiefer A.F."/>
            <person name="Nichols A."/>
            <person name="Cepeda A.J."/>
            <person name="Yan W."/>
            <person name="Fan B."/>
            <person name="Jiang Y."/>
            <person name="Adhikari A."/>
            <person name="Zheng C.-J."/>
            <person name="Schuster L."/>
            <person name="Cowan T.M."/>
            <person name="Smanski M.J."/>
            <person name="Chevrette M.G."/>
            <person name="De Carvalho L.P.S."/>
            <person name="Shen B."/>
        </authorList>
    </citation>
    <scope>NUCLEOTIDE SEQUENCE [LARGE SCALE GENOMIC DNA]</scope>
    <source>
        <strain evidence="2 3">NPDC006337</strain>
    </source>
</reference>
<name>A0ABV2W5U4_9ACTN</name>
<evidence type="ECO:0000256" key="1">
    <source>
        <dbReference type="SAM" id="MobiDB-lite"/>
    </source>
</evidence>
<gene>
    <name evidence="2" type="ORF">ABZ508_14490</name>
</gene>
<organism evidence="2 3">
    <name type="scientific">Streptomyces lavendulocolor</name>
    <dbReference type="NCBI Taxonomy" id="67316"/>
    <lineage>
        <taxon>Bacteria</taxon>
        <taxon>Bacillati</taxon>
        <taxon>Actinomycetota</taxon>
        <taxon>Actinomycetes</taxon>
        <taxon>Kitasatosporales</taxon>
        <taxon>Streptomycetaceae</taxon>
        <taxon>Streptomyces</taxon>
    </lineage>
</organism>
<comment type="caution">
    <text evidence="2">The sequence shown here is derived from an EMBL/GenBank/DDBJ whole genome shotgun (WGS) entry which is preliminary data.</text>
</comment>
<sequence>MDATIRPLLMGGCHTGHDTPAAVTVAGFTLTGATGSPSRTHIPASRTGAAGGTPVRR</sequence>
<evidence type="ECO:0000313" key="2">
    <source>
        <dbReference type="EMBL" id="MEU0708558.1"/>
    </source>
</evidence>
<protein>
    <submittedName>
        <fullName evidence="2">Uncharacterized protein</fullName>
    </submittedName>
</protein>
<evidence type="ECO:0000313" key="3">
    <source>
        <dbReference type="Proteomes" id="UP001550378"/>
    </source>
</evidence>
<accession>A0ABV2W5U4</accession>